<evidence type="ECO:0000313" key="2">
    <source>
        <dbReference type="EMBL" id="MFN0293494.1"/>
    </source>
</evidence>
<reference evidence="2 3" key="1">
    <citation type="submission" date="2024-12" db="EMBL/GenBank/DDBJ databases">
        <authorList>
            <person name="Hu S."/>
        </authorList>
    </citation>
    <scope>NUCLEOTIDE SEQUENCE [LARGE SCALE GENOMIC DNA]</scope>
    <source>
        <strain evidence="2 3">P-25</strain>
    </source>
</reference>
<dbReference type="Pfam" id="PF18962">
    <property type="entry name" value="Por_Secre_tail"/>
    <property type="match status" value="1"/>
</dbReference>
<dbReference type="Proteomes" id="UP001517367">
    <property type="component" value="Unassembled WGS sequence"/>
</dbReference>
<dbReference type="NCBIfam" id="TIGR04183">
    <property type="entry name" value="Por_Secre_tail"/>
    <property type="match status" value="1"/>
</dbReference>
<dbReference type="Gene3D" id="2.60.40.10">
    <property type="entry name" value="Immunoglobulins"/>
    <property type="match status" value="1"/>
</dbReference>
<dbReference type="RefSeq" id="WP_138729167.1">
    <property type="nucleotide sequence ID" value="NZ_SRMP02000050.1"/>
</dbReference>
<proteinExistence type="predicted"/>
<dbReference type="EMBL" id="SRMP02000050">
    <property type="protein sequence ID" value="MFN0293494.1"/>
    <property type="molecule type" value="Genomic_DNA"/>
</dbReference>
<evidence type="ECO:0000259" key="1">
    <source>
        <dbReference type="PROSITE" id="PS50853"/>
    </source>
</evidence>
<name>A0ABW9JM17_9SPHI</name>
<accession>A0ABW9JM17</accession>
<evidence type="ECO:0000313" key="3">
    <source>
        <dbReference type="Proteomes" id="UP001517367"/>
    </source>
</evidence>
<dbReference type="PROSITE" id="PS50853">
    <property type="entry name" value="FN3"/>
    <property type="match status" value="1"/>
</dbReference>
<dbReference type="Pfam" id="PF00041">
    <property type="entry name" value="fn3"/>
    <property type="match status" value="1"/>
</dbReference>
<dbReference type="InterPro" id="IPR003961">
    <property type="entry name" value="FN3_dom"/>
</dbReference>
<dbReference type="SUPFAM" id="SSF49265">
    <property type="entry name" value="Fibronectin type III"/>
    <property type="match status" value="1"/>
</dbReference>
<dbReference type="InterPro" id="IPR036116">
    <property type="entry name" value="FN3_sf"/>
</dbReference>
<dbReference type="Gene3D" id="2.60.120.200">
    <property type="match status" value="1"/>
</dbReference>
<feature type="domain" description="Fibronectin type-III" evidence="1">
    <location>
        <begin position="321"/>
        <end position="416"/>
    </location>
</feature>
<dbReference type="CDD" id="cd00063">
    <property type="entry name" value="FN3"/>
    <property type="match status" value="1"/>
</dbReference>
<comment type="caution">
    <text evidence="2">The sequence shown here is derived from an EMBL/GenBank/DDBJ whole genome shotgun (WGS) entry which is preliminary data.</text>
</comment>
<gene>
    <name evidence="2" type="ORF">E5L68_019090</name>
</gene>
<sequence>MKKQVLSLVKILVFLLVIALNPTSLKAQKLLDNLSTQPTLAYSVRQIKSSYTGPAVRIRRDNDNQQVDVYFNADGVITLNSTVSVAGGGVATETLLSTWVGSASAFITTWYDQSGNANHATQTTTTFQPRIINAGVVESLPNGMPTLRMLSGALGGNGFNLPITLANVNSMNLFIATRQDGNTTNGNHLFGTTGPTSGSAGKLQIHYNSAVTLGVQSATSYSTNRLAITSGSFVSARFKLTAADNGTVQAFSSSKSSLPVLSSLTTALDATVPSIYRIGNASYARNFEGVSPELIYFASSVSEADAATILDNLNSQYVSVAPVSSAATNISSTGFTANWTAPTGGLQENSTYTFQYSTTSDFTSGNVLTTNLSSTSRSISGLSAETQYWYRVLVNTGTGGGDGGWSATQTLTTSATPLPISLKSFTVKKADQGAELKWSTASENNNDHFDLERSLDGKSFVLIGSISGAGNSSTIRNYSFIDKYPSVGTNYYRLKQVDKNDDFTLSDLVHLDYNFSAVKISIYPNPVTDIIHIDLKTNTSSDYLIKISDLSGKFIKAIRSSNKLPEFNVAELIPGIYVIDILNSSTNKSITRSKFVKL</sequence>
<dbReference type="InterPro" id="IPR026444">
    <property type="entry name" value="Secre_tail"/>
</dbReference>
<protein>
    <submittedName>
        <fullName evidence="2">T9SS type A sorting domain-containing protein</fullName>
    </submittedName>
</protein>
<dbReference type="InterPro" id="IPR013783">
    <property type="entry name" value="Ig-like_fold"/>
</dbReference>
<organism evidence="2 3">
    <name type="scientific">Pedobacter helvus</name>
    <dbReference type="NCBI Taxonomy" id="2563444"/>
    <lineage>
        <taxon>Bacteria</taxon>
        <taxon>Pseudomonadati</taxon>
        <taxon>Bacteroidota</taxon>
        <taxon>Sphingobacteriia</taxon>
        <taxon>Sphingobacteriales</taxon>
        <taxon>Sphingobacteriaceae</taxon>
        <taxon>Pedobacter</taxon>
    </lineage>
</organism>
<keyword evidence="3" id="KW-1185">Reference proteome</keyword>